<evidence type="ECO:0000313" key="11">
    <source>
        <dbReference type="EMBL" id="KIW58859.1"/>
    </source>
</evidence>
<dbReference type="RefSeq" id="XP_013319443.1">
    <property type="nucleotide sequence ID" value="XM_013463989.1"/>
</dbReference>
<dbReference type="Gene3D" id="1.10.510.10">
    <property type="entry name" value="Transferase(Phosphotransferase) domain 1"/>
    <property type="match status" value="1"/>
</dbReference>
<dbReference type="InterPro" id="IPR051334">
    <property type="entry name" value="SRPK"/>
</dbReference>
<dbReference type="EMBL" id="KN847318">
    <property type="protein sequence ID" value="KIW58859.1"/>
    <property type="molecule type" value="Genomic_DNA"/>
</dbReference>
<evidence type="ECO:0000256" key="4">
    <source>
        <dbReference type="ARBA" id="ARBA00022741"/>
    </source>
</evidence>
<sequence>MSTYEAELEKYETEPLLHTEERIDKYRPGGYHPVSIRDTFGNGRYTVYNKLGHGGSSTVWLALDGSMDEWVAIKILTAEKSQNSRELRSHKRLAKLPQESGLSRFFVQLRDHFFHQGPNGSHLCLVTELLGPRLPVVLEELRDKDTWLAPNIVLKVAQELLEAIEVLHRTGFTHGGMGNPRGVTIIYDVDLA</sequence>
<evidence type="ECO:0000259" key="10">
    <source>
        <dbReference type="PROSITE" id="PS50011"/>
    </source>
</evidence>
<dbReference type="PROSITE" id="PS00107">
    <property type="entry name" value="PROTEIN_KINASE_ATP"/>
    <property type="match status" value="1"/>
</dbReference>
<dbReference type="AlphaFoldDB" id="A0A0D2FFG7"/>
<keyword evidence="5" id="KW-0418">Kinase</keyword>
<evidence type="ECO:0000256" key="9">
    <source>
        <dbReference type="PROSITE-ProRule" id="PRU10141"/>
    </source>
</evidence>
<dbReference type="GeneID" id="25325260"/>
<evidence type="ECO:0000256" key="8">
    <source>
        <dbReference type="ARBA" id="ARBA00048679"/>
    </source>
</evidence>
<feature type="domain" description="Protein kinase" evidence="10">
    <location>
        <begin position="45"/>
        <end position="192"/>
    </location>
</feature>
<dbReference type="Pfam" id="PF00069">
    <property type="entry name" value="Pkinase"/>
    <property type="match status" value="1"/>
</dbReference>
<dbReference type="InterPro" id="IPR000719">
    <property type="entry name" value="Prot_kinase_dom"/>
</dbReference>
<feature type="binding site" evidence="9">
    <location>
        <position position="74"/>
    </location>
    <ligand>
        <name>ATP</name>
        <dbReference type="ChEBI" id="CHEBI:30616"/>
    </ligand>
</feature>
<evidence type="ECO:0000256" key="5">
    <source>
        <dbReference type="ARBA" id="ARBA00022777"/>
    </source>
</evidence>
<keyword evidence="6 9" id="KW-0067">ATP-binding</keyword>
<comment type="catalytic activity">
    <reaction evidence="7">
        <text>L-threonyl-[protein] + ATP = O-phospho-L-threonyl-[protein] + ADP + H(+)</text>
        <dbReference type="Rhea" id="RHEA:46608"/>
        <dbReference type="Rhea" id="RHEA-COMP:11060"/>
        <dbReference type="Rhea" id="RHEA-COMP:11605"/>
        <dbReference type="ChEBI" id="CHEBI:15378"/>
        <dbReference type="ChEBI" id="CHEBI:30013"/>
        <dbReference type="ChEBI" id="CHEBI:30616"/>
        <dbReference type="ChEBI" id="CHEBI:61977"/>
        <dbReference type="ChEBI" id="CHEBI:456216"/>
        <dbReference type="EC" id="2.7.11.1"/>
    </reaction>
</comment>
<accession>A0A0D2FFG7</accession>
<dbReference type="GO" id="GO:0050684">
    <property type="term" value="P:regulation of mRNA processing"/>
    <property type="evidence" value="ECO:0007669"/>
    <property type="project" value="TreeGrafter"/>
</dbReference>
<organism evidence="11 12">
    <name type="scientific">Exophiala xenobiotica</name>
    <dbReference type="NCBI Taxonomy" id="348802"/>
    <lineage>
        <taxon>Eukaryota</taxon>
        <taxon>Fungi</taxon>
        <taxon>Dikarya</taxon>
        <taxon>Ascomycota</taxon>
        <taxon>Pezizomycotina</taxon>
        <taxon>Eurotiomycetes</taxon>
        <taxon>Chaetothyriomycetidae</taxon>
        <taxon>Chaetothyriales</taxon>
        <taxon>Herpotrichiellaceae</taxon>
        <taxon>Exophiala</taxon>
    </lineage>
</organism>
<dbReference type="InterPro" id="IPR017441">
    <property type="entry name" value="Protein_kinase_ATP_BS"/>
</dbReference>
<dbReference type="PANTHER" id="PTHR47634">
    <property type="entry name" value="PROTEIN KINASE DOMAIN-CONTAINING PROTEIN-RELATED"/>
    <property type="match status" value="1"/>
</dbReference>
<dbReference type="GO" id="GO:0004674">
    <property type="term" value="F:protein serine/threonine kinase activity"/>
    <property type="evidence" value="ECO:0007669"/>
    <property type="project" value="UniProtKB-KW"/>
</dbReference>
<dbReference type="PROSITE" id="PS50011">
    <property type="entry name" value="PROTEIN_KINASE_DOM"/>
    <property type="match status" value="1"/>
</dbReference>
<comment type="catalytic activity">
    <reaction evidence="8">
        <text>L-seryl-[protein] + ATP = O-phospho-L-seryl-[protein] + ADP + H(+)</text>
        <dbReference type="Rhea" id="RHEA:17989"/>
        <dbReference type="Rhea" id="RHEA-COMP:9863"/>
        <dbReference type="Rhea" id="RHEA-COMP:11604"/>
        <dbReference type="ChEBI" id="CHEBI:15378"/>
        <dbReference type="ChEBI" id="CHEBI:29999"/>
        <dbReference type="ChEBI" id="CHEBI:30616"/>
        <dbReference type="ChEBI" id="CHEBI:83421"/>
        <dbReference type="ChEBI" id="CHEBI:456216"/>
        <dbReference type="EC" id="2.7.11.1"/>
    </reaction>
</comment>
<dbReference type="EC" id="2.7.11.1" evidence="1"/>
<evidence type="ECO:0000313" key="12">
    <source>
        <dbReference type="Proteomes" id="UP000054342"/>
    </source>
</evidence>
<reference evidence="11 12" key="1">
    <citation type="submission" date="2015-01" db="EMBL/GenBank/DDBJ databases">
        <title>The Genome Sequence of Exophiala xenobiotica CBS118157.</title>
        <authorList>
            <consortium name="The Broad Institute Genomics Platform"/>
            <person name="Cuomo C."/>
            <person name="de Hoog S."/>
            <person name="Gorbushina A."/>
            <person name="Stielow B."/>
            <person name="Teixiera M."/>
            <person name="Abouelleil A."/>
            <person name="Chapman S.B."/>
            <person name="Priest M."/>
            <person name="Young S.K."/>
            <person name="Wortman J."/>
            <person name="Nusbaum C."/>
            <person name="Birren B."/>
        </authorList>
    </citation>
    <scope>NUCLEOTIDE SEQUENCE [LARGE SCALE GENOMIC DNA]</scope>
    <source>
        <strain evidence="11 12">CBS 118157</strain>
    </source>
</reference>
<dbReference type="InterPro" id="IPR011009">
    <property type="entry name" value="Kinase-like_dom_sf"/>
</dbReference>
<dbReference type="OrthoDB" id="4119926at2759"/>
<dbReference type="STRING" id="348802.A0A0D2FFG7"/>
<dbReference type="Gene3D" id="3.30.200.20">
    <property type="entry name" value="Phosphorylase Kinase, domain 1"/>
    <property type="match status" value="1"/>
</dbReference>
<gene>
    <name evidence="11" type="ORF">PV05_03352</name>
</gene>
<keyword evidence="12" id="KW-1185">Reference proteome</keyword>
<dbReference type="Proteomes" id="UP000054342">
    <property type="component" value="Unassembled WGS sequence"/>
</dbReference>
<dbReference type="HOGENOM" id="CLU_000288_81_7_1"/>
<keyword evidence="3" id="KW-0808">Transferase</keyword>
<dbReference type="GO" id="GO:0000245">
    <property type="term" value="P:spliceosomal complex assembly"/>
    <property type="evidence" value="ECO:0007669"/>
    <property type="project" value="TreeGrafter"/>
</dbReference>
<name>A0A0D2FFG7_9EURO</name>
<evidence type="ECO:0000256" key="6">
    <source>
        <dbReference type="ARBA" id="ARBA00022840"/>
    </source>
</evidence>
<keyword evidence="2" id="KW-0723">Serine/threonine-protein kinase</keyword>
<proteinExistence type="predicted"/>
<dbReference type="SUPFAM" id="SSF56112">
    <property type="entry name" value="Protein kinase-like (PK-like)"/>
    <property type="match status" value="1"/>
</dbReference>
<evidence type="ECO:0000256" key="1">
    <source>
        <dbReference type="ARBA" id="ARBA00012513"/>
    </source>
</evidence>
<dbReference type="GO" id="GO:0005524">
    <property type="term" value="F:ATP binding"/>
    <property type="evidence" value="ECO:0007669"/>
    <property type="project" value="UniProtKB-UniRule"/>
</dbReference>
<evidence type="ECO:0000256" key="7">
    <source>
        <dbReference type="ARBA" id="ARBA00047899"/>
    </source>
</evidence>
<dbReference type="PANTHER" id="PTHR47634:SF9">
    <property type="entry name" value="PROTEIN KINASE DOMAIN-CONTAINING PROTEIN-RELATED"/>
    <property type="match status" value="1"/>
</dbReference>
<protein>
    <recommendedName>
        <fullName evidence="1">non-specific serine/threonine protein kinase</fullName>
        <ecNumber evidence="1">2.7.11.1</ecNumber>
    </recommendedName>
</protein>
<evidence type="ECO:0000256" key="3">
    <source>
        <dbReference type="ARBA" id="ARBA00022679"/>
    </source>
</evidence>
<keyword evidence="4 9" id="KW-0547">Nucleotide-binding</keyword>
<evidence type="ECO:0000256" key="2">
    <source>
        <dbReference type="ARBA" id="ARBA00022527"/>
    </source>
</evidence>